<dbReference type="EMBL" id="AK017076">
    <property type="protein sequence ID" value="BAB30583.1"/>
    <property type="molecule type" value="mRNA"/>
</dbReference>
<evidence type="ECO:0000313" key="1">
    <source>
        <dbReference type="EMBL" id="BAB30583.1"/>
    </source>
</evidence>
<gene>
    <name evidence="2" type="primary">Crnde</name>
    <name evidence="2" type="synonym">4933436C20Rik</name>
</gene>
<dbReference type="MGI" id="MGI:1918546">
    <property type="gene designation" value="Crnde"/>
</dbReference>
<proteinExistence type="evidence at transcript level"/>
<reference evidence="1" key="2">
    <citation type="journal article" date="2000" name="Genome Res.">
        <title>Normalization and subtraction of cap-trapper-selected cDNAs to prepare full-length cDNA libraries for rapid discovery of new genes.</title>
        <authorList>
            <person name="Carninci P."/>
            <person name="Shibata Y."/>
            <person name="Hayatsu N."/>
            <person name="Sugahara Y."/>
            <person name="Shibata K."/>
            <person name="Itoh M."/>
            <person name="Konno H."/>
            <person name="Okazaki Y."/>
            <person name="Muramatsu M."/>
            <person name="Hayashizaki Y."/>
        </authorList>
    </citation>
    <scope>NUCLEOTIDE SEQUENCE</scope>
    <source>
        <strain evidence="1">C57BL/6J</strain>
        <tissue evidence="1">Testis</tissue>
    </source>
</reference>
<reference evidence="1" key="1">
    <citation type="journal article" date="1999" name="Methods Enzymol.">
        <title>High-efficiency full-length cDNA cloning.</title>
        <authorList>
            <person name="Carninci P."/>
            <person name="Hayashizaki Y."/>
        </authorList>
    </citation>
    <scope>NUCLEOTIDE SEQUENCE</scope>
    <source>
        <strain evidence="1">C57BL/6J</strain>
        <tissue evidence="1">Testis</tissue>
    </source>
</reference>
<reference evidence="1" key="3">
    <citation type="journal article" date="2000" name="Genome Res.">
        <title>RIKEN integrated sequence analysis (RISA) system--384-format sequencing pipeline with 384 multicapillary sequencer.</title>
        <authorList>
            <person name="Shibata K."/>
            <person name="Itoh M."/>
            <person name="Aizawa K."/>
            <person name="Nagaoka S."/>
            <person name="Sasaki N."/>
            <person name="Carninci P."/>
            <person name="Konno H."/>
            <person name="Akiyama J."/>
            <person name="Nishi K."/>
            <person name="Kitsunai T."/>
            <person name="Tashiro H."/>
            <person name="Itoh M."/>
            <person name="Sumi N."/>
            <person name="Ishii Y."/>
            <person name="Nakamura S."/>
            <person name="Hazama M."/>
            <person name="Nishine T."/>
            <person name="Harada A."/>
            <person name="Yamamoto R."/>
            <person name="Matsumoto H."/>
            <person name="Sakaguchi S."/>
            <person name="Ikegami T."/>
            <person name="Kashiwagi K."/>
            <person name="Fujiwake S."/>
            <person name="Inoue K."/>
            <person name="Togawa Y."/>
            <person name="Izawa M."/>
            <person name="Ohara E."/>
            <person name="Watahiki M."/>
            <person name="Yoneda Y."/>
            <person name="Ishikawa T."/>
            <person name="Ozawa K."/>
            <person name="Tanaka T."/>
            <person name="Matsuura S."/>
            <person name="Kawai J."/>
            <person name="Okazaki Y."/>
            <person name="Muramatsu M."/>
            <person name="Inoue Y."/>
            <person name="Kira A."/>
            <person name="Hayashizaki Y."/>
        </authorList>
    </citation>
    <scope>NUCLEOTIDE SEQUENCE</scope>
    <source>
        <strain evidence="1">C57BL/6J</strain>
        <tissue evidence="1">Testis</tissue>
    </source>
</reference>
<reference evidence="1" key="5">
    <citation type="journal article" date="2001" name="Nature">
        <title>Functional annotation of a full-length mouse cDNA collection.</title>
        <authorList>
            <consortium name="The RIKEN Genome Exploration Research Group Phase II Team and the FANTOM Consortium"/>
        </authorList>
    </citation>
    <scope>NUCLEOTIDE SEQUENCE</scope>
    <source>
        <strain evidence="1">C57BL/6J</strain>
        <tissue evidence="1">Testis</tissue>
    </source>
</reference>
<reference evidence="1" key="4">
    <citation type="submission" date="2000-07" db="EMBL/GenBank/DDBJ databases">
        <authorList>
            <person name="Adachi J."/>
            <person name="Aizawa K."/>
            <person name="Akahira S."/>
            <person name="Akimura T."/>
            <person name="Arai A."/>
            <person name="Aono H."/>
            <person name="Arakawa T."/>
            <person name="Bono H."/>
            <person name="Carninci P."/>
            <person name="Fukuda S."/>
            <person name="Fukunishi Y."/>
            <person name="Furuno M."/>
            <person name="Hanagaki T."/>
            <person name="Hara A."/>
            <person name="Hayatsu N."/>
            <person name="Hiramoto K."/>
            <person name="Hiraoka T."/>
            <person name="Hori F."/>
            <person name="Imotani K."/>
            <person name="Ishii Y."/>
            <person name="Itoh M."/>
            <person name="Izawa M."/>
            <person name="Kasukawa T."/>
            <person name="Kato H."/>
            <person name="Kawai J."/>
            <person name="Kojima Y."/>
            <person name="Konno H."/>
            <person name="Kouda M."/>
            <person name="Koya S."/>
            <person name="Kurihara C."/>
            <person name="Matsuyama T."/>
            <person name="Miyazaki A."/>
            <person name="Nishi K."/>
            <person name="Nomura K."/>
            <person name="Numazaki R."/>
            <person name="Ohno M."/>
            <person name="Okazaki Y."/>
            <person name="Okido T."/>
            <person name="Owa C."/>
            <person name="Saito H."/>
            <person name="Saito R."/>
            <person name="Sakai C."/>
            <person name="Sakai K."/>
            <person name="Sano H."/>
            <person name="Sasaki D."/>
            <person name="Shibata K."/>
            <person name="Shibata Y."/>
            <person name="Shinagawa A."/>
            <person name="Shiraki T."/>
            <person name="Sogabe Y."/>
            <person name="Suzuki H."/>
            <person name="Tagami M."/>
            <person name="Tagawa A."/>
            <person name="Takahashi F."/>
            <person name="Tanaka T."/>
            <person name="Tejima Y."/>
            <person name="Toya T."/>
            <person name="Yamamura T."/>
            <person name="Yasunishi A."/>
            <person name="Yoshida K."/>
            <person name="Yoshino M."/>
            <person name="Muramatsu M."/>
            <person name="Hayashizaki Y."/>
        </authorList>
    </citation>
    <scope>NUCLEOTIDE SEQUENCE</scope>
    <source>
        <strain evidence="1">C57BL/6J</strain>
        <tissue evidence="1">Testis</tissue>
    </source>
</reference>
<dbReference type="AGR" id="MGI:1918546"/>
<organism evidence="1">
    <name type="scientific">Mus musculus</name>
    <name type="common">Mouse</name>
    <dbReference type="NCBI Taxonomy" id="10090"/>
    <lineage>
        <taxon>Eukaryota</taxon>
        <taxon>Metazoa</taxon>
        <taxon>Chordata</taxon>
        <taxon>Craniata</taxon>
        <taxon>Vertebrata</taxon>
        <taxon>Euteleostomi</taxon>
        <taxon>Mammalia</taxon>
        <taxon>Eutheria</taxon>
        <taxon>Euarchontoglires</taxon>
        <taxon>Glires</taxon>
        <taxon>Rodentia</taxon>
        <taxon>Myomorpha</taxon>
        <taxon>Muroidea</taxon>
        <taxon>Muridae</taxon>
        <taxon>Murinae</taxon>
        <taxon>Mus</taxon>
        <taxon>Mus</taxon>
    </lineage>
</organism>
<name>Q9D3T5_MOUSE</name>
<accession>Q9D3T5</accession>
<reference evidence="1" key="8">
    <citation type="journal article" date="2005" name="Science">
        <title>Antisense Transcription in the Mammalian Transcriptome.</title>
        <authorList>
            <consortium name="RIKEN Genome Exploration Research Group and Genome Science Group (Genome Network Project Core Group) and the FANTOM Consortium"/>
        </authorList>
    </citation>
    <scope>NUCLEOTIDE SEQUENCE</scope>
    <source>
        <strain evidence="1">C57BL/6J</strain>
        <tissue evidence="1">Testis</tissue>
    </source>
</reference>
<evidence type="ECO:0000313" key="2">
    <source>
        <dbReference type="MGI" id="MGI:1918546"/>
    </source>
</evidence>
<reference evidence="1" key="7">
    <citation type="journal article" date="2005" name="Science">
        <title>The Transcriptional Landscape of the Mammalian Genome.</title>
        <authorList>
            <consortium name="The FANTOM Consortium"/>
            <consortium name="Riken Genome Exploration Research Group and Genome Science Group (Genome Network Project Core Group)"/>
        </authorList>
    </citation>
    <scope>NUCLEOTIDE SEQUENCE</scope>
    <source>
        <strain evidence="1">C57BL/6J</strain>
        <tissue evidence="1">Testis</tissue>
    </source>
</reference>
<protein>
    <submittedName>
        <fullName evidence="1">Uncharacterized protein</fullName>
    </submittedName>
</protein>
<sequence length="106" mass="11206">MAVDAAGPRGLSAGRRAWACLPGPRVSPASVSRLWSRTKTSESEPRRITVLNGAPDCPVEGGDLEDSETQLLFPSRCKGHRAHGCSSNAGVMFGGSCLWTTVFSQC</sequence>
<dbReference type="AlphaFoldDB" id="Q9D3T5"/>
<reference evidence="1" key="6">
    <citation type="journal article" date="2002" name="Nature">
        <title>Analysis of the mouse transcriptome based on functional annotation of 60,770 full-length cDNAs.</title>
        <authorList>
            <consortium name="The FANTOM Consortium and the RIKEN Genome Exploration Research Group Phase I and II Team"/>
        </authorList>
    </citation>
    <scope>NUCLEOTIDE SEQUENCE</scope>
    <source>
        <strain evidence="1">C57BL/6J</strain>
        <tissue evidence="1">Testis</tissue>
    </source>
</reference>